<organism evidence="1">
    <name type="scientific">Catovirus CTV1</name>
    <dbReference type="NCBI Taxonomy" id="1977631"/>
    <lineage>
        <taxon>Viruses</taxon>
        <taxon>Varidnaviria</taxon>
        <taxon>Bamfordvirae</taxon>
        <taxon>Nucleocytoviricota</taxon>
        <taxon>Megaviricetes</taxon>
        <taxon>Imitervirales</taxon>
        <taxon>Mimiviridae</taxon>
        <taxon>Klosneuvirinae</taxon>
        <taxon>Catovirus</taxon>
    </lineage>
</organism>
<name>A0A1V0SCC9_9VIRU</name>
<sequence length="206" mass="25122">MEMKYNLESKQEDDIELPPLEMSELYQKIYNNIINYNNTEELSNELNKMKTKNDNSIDEFRKILLDFTENLVHISDNMTLRNFKTDILKAINLYPKKIIDTFIIHGYMKDNGMYRRGIVEGNEYFFMNKSYNEYTNGDSDIINYIFQFKSFWSKLSEDNKFIIKTFLLTLCYYSDQRFIIFNRYQEIKKKNKERFENIFLRYDLLL</sequence>
<accession>A0A1V0SCC9</accession>
<gene>
    <name evidence="1" type="ORF">Catovirus_2_319</name>
</gene>
<reference evidence="1" key="1">
    <citation type="journal article" date="2017" name="Science">
        <title>Giant viruses with an expanded complement of translation system components.</title>
        <authorList>
            <person name="Schulz F."/>
            <person name="Yutin N."/>
            <person name="Ivanova N.N."/>
            <person name="Ortega D.R."/>
            <person name="Lee T.K."/>
            <person name="Vierheilig J."/>
            <person name="Daims H."/>
            <person name="Horn M."/>
            <person name="Wagner M."/>
            <person name="Jensen G.J."/>
            <person name="Kyrpides N.C."/>
            <person name="Koonin E.V."/>
            <person name="Woyke T."/>
        </authorList>
    </citation>
    <scope>NUCLEOTIDE SEQUENCE</scope>
    <source>
        <strain evidence="1">CTV1</strain>
    </source>
</reference>
<evidence type="ECO:0000313" key="1">
    <source>
        <dbReference type="EMBL" id="ARF09370.1"/>
    </source>
</evidence>
<protein>
    <submittedName>
        <fullName evidence="1">Uncharacterized protein</fullName>
    </submittedName>
</protein>
<dbReference type="EMBL" id="KY684084">
    <property type="protein sequence ID" value="ARF09370.1"/>
    <property type="molecule type" value="Genomic_DNA"/>
</dbReference>
<proteinExistence type="predicted"/>